<reference evidence="7" key="1">
    <citation type="submission" date="2016-11" db="EMBL/GenBank/DDBJ databases">
        <authorList>
            <person name="Varghese N."/>
            <person name="Submissions S."/>
        </authorList>
    </citation>
    <scope>NUCLEOTIDE SEQUENCE [LARGE SCALE GENOMIC DNA]</scope>
    <source>
        <strain evidence="7">USBA-503</strain>
    </source>
</reference>
<dbReference type="SUPFAM" id="SSF47413">
    <property type="entry name" value="lambda repressor-like DNA-binding domains"/>
    <property type="match status" value="1"/>
</dbReference>
<evidence type="ECO:0000313" key="6">
    <source>
        <dbReference type="EMBL" id="SHK32044.1"/>
    </source>
</evidence>
<dbReference type="SMART" id="SM00530">
    <property type="entry name" value="HTH_XRE"/>
    <property type="match status" value="1"/>
</dbReference>
<dbReference type="InterPro" id="IPR010652">
    <property type="entry name" value="DUF1232"/>
</dbReference>
<organism evidence="6 7">
    <name type="scientific">Alicyclobacillus tolerans</name>
    <dbReference type="NCBI Taxonomy" id="90970"/>
    <lineage>
        <taxon>Bacteria</taxon>
        <taxon>Bacillati</taxon>
        <taxon>Bacillota</taxon>
        <taxon>Bacilli</taxon>
        <taxon>Bacillales</taxon>
        <taxon>Alicyclobacillaceae</taxon>
        <taxon>Alicyclobacillus</taxon>
    </lineage>
</organism>
<dbReference type="InterPro" id="IPR010982">
    <property type="entry name" value="Lambda_DNA-bd_dom_sf"/>
</dbReference>
<dbReference type="CDD" id="cd00093">
    <property type="entry name" value="HTH_XRE"/>
    <property type="match status" value="1"/>
</dbReference>
<feature type="domain" description="HTH cro/C1-type" evidence="5">
    <location>
        <begin position="13"/>
        <end position="67"/>
    </location>
</feature>
<evidence type="ECO:0000256" key="3">
    <source>
        <dbReference type="ARBA" id="ARBA00022989"/>
    </source>
</evidence>
<sequence length="215" mass="24523">MVEKTAANLEQTVKSLLRQHSMSMRQLAALTGIHVATISKMLLGKQRINPEYLEKIAEHLSVHPTLLYQAAGLKVADHVDKNDHLSLHSYFKDIIDYTGYSSVTLNRQSIMDELLKYDGYAKTSEGKLLIEEKFPEKRQQIFGTGPFIDELDSMYERYIHGEISEKEKMILGSGLLYFVLATDAIPDFMFPIGYLDDALAIQITQERLMEFSKKT</sequence>
<dbReference type="RefSeq" id="WP_072874075.1">
    <property type="nucleotide sequence ID" value="NZ_FRAF01000012.1"/>
</dbReference>
<dbReference type="EMBL" id="FRAF01000012">
    <property type="protein sequence ID" value="SHK32044.1"/>
    <property type="molecule type" value="Genomic_DNA"/>
</dbReference>
<gene>
    <name evidence="6" type="ORF">SAMN05443507_11218</name>
</gene>
<keyword evidence="4" id="KW-0472">Membrane</keyword>
<dbReference type="Proteomes" id="UP000184016">
    <property type="component" value="Unassembled WGS sequence"/>
</dbReference>
<dbReference type="AlphaFoldDB" id="A0A1M6RHY8"/>
<keyword evidence="3" id="KW-1133">Transmembrane helix</keyword>
<proteinExistence type="predicted"/>
<dbReference type="GO" id="GO:0003677">
    <property type="term" value="F:DNA binding"/>
    <property type="evidence" value="ECO:0007669"/>
    <property type="project" value="InterPro"/>
</dbReference>
<dbReference type="Pfam" id="PF01381">
    <property type="entry name" value="HTH_3"/>
    <property type="match status" value="1"/>
</dbReference>
<dbReference type="Pfam" id="PF06803">
    <property type="entry name" value="DUF1232"/>
    <property type="match status" value="1"/>
</dbReference>
<comment type="subcellular location">
    <subcellularLocation>
        <location evidence="1">Endomembrane system</location>
        <topology evidence="1">Multi-pass membrane protein</topology>
    </subcellularLocation>
</comment>
<keyword evidence="2" id="KW-0812">Transmembrane</keyword>
<dbReference type="InterPro" id="IPR001387">
    <property type="entry name" value="Cro/C1-type_HTH"/>
</dbReference>
<evidence type="ECO:0000256" key="4">
    <source>
        <dbReference type="ARBA" id="ARBA00023136"/>
    </source>
</evidence>
<evidence type="ECO:0000313" key="7">
    <source>
        <dbReference type="Proteomes" id="UP000184016"/>
    </source>
</evidence>
<accession>A0A1M6RHY8</accession>
<evidence type="ECO:0000259" key="5">
    <source>
        <dbReference type="PROSITE" id="PS50943"/>
    </source>
</evidence>
<keyword evidence="7" id="KW-1185">Reference proteome</keyword>
<evidence type="ECO:0000256" key="2">
    <source>
        <dbReference type="ARBA" id="ARBA00022692"/>
    </source>
</evidence>
<dbReference type="Gene3D" id="1.10.260.40">
    <property type="entry name" value="lambda repressor-like DNA-binding domains"/>
    <property type="match status" value="1"/>
</dbReference>
<dbReference type="GO" id="GO:0012505">
    <property type="term" value="C:endomembrane system"/>
    <property type="evidence" value="ECO:0007669"/>
    <property type="project" value="UniProtKB-SubCell"/>
</dbReference>
<dbReference type="PROSITE" id="PS50943">
    <property type="entry name" value="HTH_CROC1"/>
    <property type="match status" value="1"/>
</dbReference>
<name>A0A1M6RHY8_9BACL</name>
<protein>
    <recommendedName>
        <fullName evidence="5">HTH cro/C1-type domain-containing protein</fullName>
    </recommendedName>
</protein>
<evidence type="ECO:0000256" key="1">
    <source>
        <dbReference type="ARBA" id="ARBA00004127"/>
    </source>
</evidence>
<dbReference type="STRING" id="1830138.SAMN05443507_11218"/>